<dbReference type="EMBL" id="NASK01000064">
    <property type="protein sequence ID" value="OTQ53251.1"/>
    <property type="molecule type" value="Genomic_DNA"/>
</dbReference>
<dbReference type="Proteomes" id="UP000194968">
    <property type="component" value="Unassembled WGS sequence"/>
</dbReference>
<protein>
    <submittedName>
        <fullName evidence="1">Uncharacterized protein</fullName>
    </submittedName>
</protein>
<proteinExistence type="predicted"/>
<gene>
    <name evidence="1" type="ORF">B6D06_01200</name>
</gene>
<dbReference type="AlphaFoldDB" id="A0A242NX05"/>
<dbReference type="OrthoDB" id="9803988at2"/>
<dbReference type="RefSeq" id="WP_065650983.1">
    <property type="nucleotide sequence ID" value="NZ_NASD01000004.1"/>
</dbReference>
<evidence type="ECO:0000313" key="1">
    <source>
        <dbReference type="EMBL" id="OTQ53251.1"/>
    </source>
</evidence>
<organism evidence="1 2">
    <name type="scientific">Gilliamella apis</name>
    <dbReference type="NCBI Taxonomy" id="1970738"/>
    <lineage>
        <taxon>Bacteria</taxon>
        <taxon>Pseudomonadati</taxon>
        <taxon>Pseudomonadota</taxon>
        <taxon>Gammaproteobacteria</taxon>
        <taxon>Orbales</taxon>
        <taxon>Orbaceae</taxon>
        <taxon>Gilliamella</taxon>
    </lineage>
</organism>
<accession>A0A242NX05</accession>
<comment type="caution">
    <text evidence="1">The sequence shown here is derived from an EMBL/GenBank/DDBJ whole genome shotgun (WGS) entry which is preliminary data.</text>
</comment>
<reference evidence="1 2" key="1">
    <citation type="submission" date="2017-03" db="EMBL/GenBank/DDBJ databases">
        <title>Comparative genomics of honeybee gut symbionts reveal geographically distinct and subgroup specific antibiotic resistance.</title>
        <authorList>
            <person name="Ludvigsen J."/>
            <person name="Porcellato D."/>
            <person name="Labee-Lund T.M."/>
            <person name="Amdam G.V."/>
            <person name="Rudi K."/>
        </authorList>
    </citation>
    <scope>NUCLEOTIDE SEQUENCE [LARGE SCALE GENOMIC DNA]</scope>
    <source>
        <strain evidence="1 2">A-4-12</strain>
    </source>
</reference>
<name>A0A242NX05_9GAMM</name>
<sequence length="216" mass="24714">MKKLIFIVLFTFSYYSYAESKVGQHILITNTYNWMLYPMLIPNKKPIVKQKIIMNLLDTNKTIHTMITSNANGLIEKVFINDETQNMSIDFSNKTIQGSGLDGLIELDNNNYITTILDKNNEQIVSISHQGSISYNQYGEVLESITKTSVLKSGKSQASNSLDLNIKKSDSKEENLILSDFKCVYSNHNECGDWTSGYCMTKDEIKRITFTRELKY</sequence>
<evidence type="ECO:0000313" key="2">
    <source>
        <dbReference type="Proteomes" id="UP000194968"/>
    </source>
</evidence>